<dbReference type="Proteomes" id="UP000307173">
    <property type="component" value="Unassembled WGS sequence"/>
</dbReference>
<dbReference type="AlphaFoldDB" id="A0A4V4NG95"/>
<reference evidence="11 12" key="1">
    <citation type="journal article" date="2019" name="Front. Genet.">
        <title>Whole-Genome Sequencing of the Opportunistic Yeast Pathogen Candida inconspicua Uncovers Its Hybrid Origin.</title>
        <authorList>
            <person name="Mixao V."/>
            <person name="Hansen A.P."/>
            <person name="Saus E."/>
            <person name="Boekhout T."/>
            <person name="Lass-Florl C."/>
            <person name="Gabaldon T."/>
        </authorList>
    </citation>
    <scope>NUCLEOTIDE SEQUENCE [LARGE SCALE GENOMIC DNA]</scope>
    <source>
        <strain evidence="11 12">CBS 180</strain>
    </source>
</reference>
<dbReference type="GO" id="GO:0046354">
    <property type="term" value="P:mannan biosynthetic process"/>
    <property type="evidence" value="ECO:0007669"/>
    <property type="project" value="TreeGrafter"/>
</dbReference>
<evidence type="ECO:0000256" key="4">
    <source>
        <dbReference type="ARBA" id="ARBA00022679"/>
    </source>
</evidence>
<dbReference type="Pfam" id="PF11051">
    <property type="entry name" value="Mannosyl_trans3"/>
    <property type="match status" value="1"/>
</dbReference>
<sequence>MLVPRKSIIIKLSSVVVVLLALVYLFTFHSENLDYESIKTGIGRVTSTKGNKKLFEDETDPSKHSGWDEDTKKIMQFIHDDAKLDSTLNSRTQFFAKIFNAIAQNTPEIPALDKYKNEKCGVQMVDQDSQPYFTYEELLNYLIVSETDIAELKLKHESFLSHLPRNLPNDIYTKDSSGVVYVGGNQFTWLALISIMNLRYLGSKLPVEILIPKFEEYELKICSEILPLYDAKCIYLPKLVGENIANTYNFKGYQYKSLALALSSFENVLLLDADNTPLVNPDYLFDSEPFIGSGLILWPDFWKRTTHPSYYKIINFPIDSSKRRDYGYVEYGEKFEPVTPEGTILLHQLENTLPDPSSESGQLLINKREHIQTILLAIYYNSLGPKYYYPLLSQGAAGEGDKETFIAAAHALRKEYYTVKKHVAALGRFRHGEFFGSAMGQYNPKEDWELLEKYKGQNIEVDEKPHFAFLHANFPKLDPWSMMIDDIIIEKSNAQRNRLFGENFIDEIGYDFELETWKNMEKLLCEDKLEFANFVNKDVSSETVCAEVRNHLDYLKSTTH</sequence>
<keyword evidence="7 10" id="KW-1133">Transmembrane helix</keyword>
<organism evidence="11 12">
    <name type="scientific">Pichia inconspicua</name>
    <dbReference type="NCBI Taxonomy" id="52247"/>
    <lineage>
        <taxon>Eukaryota</taxon>
        <taxon>Fungi</taxon>
        <taxon>Dikarya</taxon>
        <taxon>Ascomycota</taxon>
        <taxon>Saccharomycotina</taxon>
        <taxon>Pichiomycetes</taxon>
        <taxon>Pichiales</taxon>
        <taxon>Pichiaceae</taxon>
        <taxon>Pichia</taxon>
    </lineage>
</organism>
<evidence type="ECO:0000256" key="9">
    <source>
        <dbReference type="ARBA" id="ARBA00023136"/>
    </source>
</evidence>
<evidence type="ECO:0000313" key="12">
    <source>
        <dbReference type="Proteomes" id="UP000307173"/>
    </source>
</evidence>
<keyword evidence="8" id="KW-0333">Golgi apparatus</keyword>
<accession>A0A4V4NG95</accession>
<keyword evidence="6" id="KW-0735">Signal-anchor</keyword>
<keyword evidence="12" id="KW-1185">Reference proteome</keyword>
<keyword evidence="4" id="KW-0808">Transferase</keyword>
<comment type="similarity">
    <text evidence="3">Belongs to the MNN1/MNT family.</text>
</comment>
<keyword evidence="9 10" id="KW-0472">Membrane</keyword>
<evidence type="ECO:0000256" key="1">
    <source>
        <dbReference type="ARBA" id="ARBA00004323"/>
    </source>
</evidence>
<evidence type="ECO:0000256" key="10">
    <source>
        <dbReference type="SAM" id="Phobius"/>
    </source>
</evidence>
<evidence type="ECO:0000313" key="11">
    <source>
        <dbReference type="EMBL" id="TID31130.1"/>
    </source>
</evidence>
<dbReference type="PANTHER" id="PTHR31646:SF1">
    <property type="entry name" value="ALPHA-1,2-MANNOSYLTRANSFERASE MNN2"/>
    <property type="match status" value="1"/>
</dbReference>
<name>A0A4V4NG95_9ASCO</name>
<comment type="caution">
    <text evidence="11">The sequence shown here is derived from an EMBL/GenBank/DDBJ whole genome shotgun (WGS) entry which is preliminary data.</text>
</comment>
<dbReference type="SUPFAM" id="SSF53448">
    <property type="entry name" value="Nucleotide-diphospho-sugar transferases"/>
    <property type="match status" value="1"/>
</dbReference>
<evidence type="ECO:0000256" key="2">
    <source>
        <dbReference type="ARBA" id="ARBA00004922"/>
    </source>
</evidence>
<feature type="transmembrane region" description="Helical" evidence="10">
    <location>
        <begin position="12"/>
        <end position="29"/>
    </location>
</feature>
<gene>
    <name evidence="11" type="ORF">CANINC_000282</name>
</gene>
<dbReference type="PANTHER" id="PTHR31646">
    <property type="entry name" value="ALPHA-1,2-MANNOSYLTRANSFERASE MNN2"/>
    <property type="match status" value="1"/>
</dbReference>
<protein>
    <recommendedName>
        <fullName evidence="13">Alpha-1,2-mannosyltransferase</fullName>
    </recommendedName>
</protein>
<dbReference type="STRING" id="52247.A0A4V4NG95"/>
<dbReference type="InterPro" id="IPR022751">
    <property type="entry name" value="Alpha_mannosyltransferase"/>
</dbReference>
<dbReference type="InterPro" id="IPR029044">
    <property type="entry name" value="Nucleotide-diphossugar_trans"/>
</dbReference>
<dbReference type="EMBL" id="SELW01000047">
    <property type="protein sequence ID" value="TID31130.1"/>
    <property type="molecule type" value="Genomic_DNA"/>
</dbReference>
<evidence type="ECO:0000256" key="7">
    <source>
        <dbReference type="ARBA" id="ARBA00022989"/>
    </source>
</evidence>
<evidence type="ECO:0000256" key="3">
    <source>
        <dbReference type="ARBA" id="ARBA00009105"/>
    </source>
</evidence>
<dbReference type="GO" id="GO:0000139">
    <property type="term" value="C:Golgi membrane"/>
    <property type="evidence" value="ECO:0007669"/>
    <property type="project" value="UniProtKB-SubCell"/>
</dbReference>
<evidence type="ECO:0000256" key="8">
    <source>
        <dbReference type="ARBA" id="ARBA00023034"/>
    </source>
</evidence>
<evidence type="ECO:0008006" key="13">
    <source>
        <dbReference type="Google" id="ProtNLM"/>
    </source>
</evidence>
<comment type="pathway">
    <text evidence="2">Protein modification; protein glycosylation.</text>
</comment>
<keyword evidence="5 10" id="KW-0812">Transmembrane</keyword>
<comment type="subcellular location">
    <subcellularLocation>
        <location evidence="1">Golgi apparatus membrane</location>
        <topology evidence="1">Single-pass type II membrane protein</topology>
    </subcellularLocation>
</comment>
<evidence type="ECO:0000256" key="5">
    <source>
        <dbReference type="ARBA" id="ARBA00022692"/>
    </source>
</evidence>
<evidence type="ECO:0000256" key="6">
    <source>
        <dbReference type="ARBA" id="ARBA00022968"/>
    </source>
</evidence>
<dbReference type="OrthoDB" id="430354at2759"/>
<dbReference type="GO" id="GO:0000026">
    <property type="term" value="F:alpha-1,2-mannosyltransferase activity"/>
    <property type="evidence" value="ECO:0007669"/>
    <property type="project" value="TreeGrafter"/>
</dbReference>
<proteinExistence type="inferred from homology"/>